<name>A0AAE0WN64_9PEZI</name>
<feature type="compositionally biased region" description="Basic and acidic residues" evidence="1">
    <location>
        <begin position="108"/>
        <end position="134"/>
    </location>
</feature>
<feature type="transmembrane region" description="Helical" evidence="2">
    <location>
        <begin position="154"/>
        <end position="176"/>
    </location>
</feature>
<accession>A0AAE0WN64</accession>
<comment type="caution">
    <text evidence="3">The sequence shown here is derived from an EMBL/GenBank/DDBJ whole genome shotgun (WGS) entry which is preliminary data.</text>
</comment>
<evidence type="ECO:0000256" key="2">
    <source>
        <dbReference type="SAM" id="Phobius"/>
    </source>
</evidence>
<keyword evidence="2" id="KW-0472">Membrane</keyword>
<sequence length="241" mass="27086">MQAHLMPPVERLRIFCTISSAYTARPRTSFVLQRNGFKPERTRAVVQRAYATSCRQLSGHSVLRYDPHRQIDYRGTDPLSLKDATEASQSSVETATLTGPRLDQTSHTQDDKLKVDSEVNGREGEGEKADEDAKDHKSLAAAAAKLIEVLHMHLVLTTVLGVIVLAFTIHATYQWAEAASRVKSMHLLVEGLQDKEFEAEKRKLLRTREAKLIEREIEQIKWETTCSAADLRSPPEIAAIR</sequence>
<protein>
    <submittedName>
        <fullName evidence="3">Uncharacterized protein</fullName>
    </submittedName>
</protein>
<dbReference type="AlphaFoldDB" id="A0AAE0WN64"/>
<reference evidence="3" key="1">
    <citation type="submission" date="2023-07" db="EMBL/GenBank/DDBJ databases">
        <title>Black Yeasts Isolated from many extreme environments.</title>
        <authorList>
            <person name="Coleine C."/>
            <person name="Stajich J.E."/>
            <person name="Selbmann L."/>
        </authorList>
    </citation>
    <scope>NUCLEOTIDE SEQUENCE</scope>
    <source>
        <strain evidence="3">CCFEE 5485</strain>
    </source>
</reference>
<keyword evidence="2" id="KW-0812">Transmembrane</keyword>
<dbReference type="EMBL" id="JAUTXT010000018">
    <property type="protein sequence ID" value="KAK3674775.1"/>
    <property type="molecule type" value="Genomic_DNA"/>
</dbReference>
<organism evidence="3 4">
    <name type="scientific">Recurvomyces mirabilis</name>
    <dbReference type="NCBI Taxonomy" id="574656"/>
    <lineage>
        <taxon>Eukaryota</taxon>
        <taxon>Fungi</taxon>
        <taxon>Dikarya</taxon>
        <taxon>Ascomycota</taxon>
        <taxon>Pezizomycotina</taxon>
        <taxon>Dothideomycetes</taxon>
        <taxon>Dothideomycetidae</taxon>
        <taxon>Mycosphaerellales</taxon>
        <taxon>Teratosphaeriaceae</taxon>
        <taxon>Recurvomyces</taxon>
    </lineage>
</organism>
<evidence type="ECO:0000313" key="4">
    <source>
        <dbReference type="Proteomes" id="UP001274830"/>
    </source>
</evidence>
<evidence type="ECO:0000256" key="1">
    <source>
        <dbReference type="SAM" id="MobiDB-lite"/>
    </source>
</evidence>
<feature type="region of interest" description="Disordered" evidence="1">
    <location>
        <begin position="85"/>
        <end position="134"/>
    </location>
</feature>
<proteinExistence type="predicted"/>
<feature type="compositionally biased region" description="Polar residues" evidence="1">
    <location>
        <begin position="86"/>
        <end position="107"/>
    </location>
</feature>
<evidence type="ECO:0000313" key="3">
    <source>
        <dbReference type="EMBL" id="KAK3674775.1"/>
    </source>
</evidence>
<keyword evidence="2" id="KW-1133">Transmembrane helix</keyword>
<keyword evidence="4" id="KW-1185">Reference proteome</keyword>
<dbReference type="Proteomes" id="UP001274830">
    <property type="component" value="Unassembled WGS sequence"/>
</dbReference>
<gene>
    <name evidence="3" type="ORF">LTR78_005497</name>
</gene>